<dbReference type="Pfam" id="PF02221">
    <property type="entry name" value="E1_DerP2_DerF2"/>
    <property type="match status" value="1"/>
</dbReference>
<dbReference type="InterPro" id="IPR003172">
    <property type="entry name" value="ML_dom"/>
</dbReference>
<name>A0A197JCT9_9FUNG</name>
<organism evidence="3 4">
    <name type="scientific">Linnemannia elongata AG-77</name>
    <dbReference type="NCBI Taxonomy" id="1314771"/>
    <lineage>
        <taxon>Eukaryota</taxon>
        <taxon>Fungi</taxon>
        <taxon>Fungi incertae sedis</taxon>
        <taxon>Mucoromycota</taxon>
        <taxon>Mortierellomycotina</taxon>
        <taxon>Mortierellomycetes</taxon>
        <taxon>Mortierellales</taxon>
        <taxon>Mortierellaceae</taxon>
        <taxon>Linnemannia</taxon>
    </lineage>
</organism>
<evidence type="ECO:0000313" key="3">
    <source>
        <dbReference type="EMBL" id="OAQ22925.1"/>
    </source>
</evidence>
<evidence type="ECO:0000259" key="2">
    <source>
        <dbReference type="Pfam" id="PF02221"/>
    </source>
</evidence>
<feature type="domain" description="MD-2-related lipid-recognition" evidence="2">
    <location>
        <begin position="38"/>
        <end position="146"/>
    </location>
</feature>
<dbReference type="OrthoDB" id="2440493at2759"/>
<evidence type="ECO:0000256" key="1">
    <source>
        <dbReference type="SAM" id="SignalP"/>
    </source>
</evidence>
<dbReference type="AlphaFoldDB" id="A0A197JCT9"/>
<reference evidence="3 4" key="1">
    <citation type="submission" date="2016-05" db="EMBL/GenBank/DDBJ databases">
        <title>Genome sequencing reveals origins of a unique bacterial endosymbiosis in the earliest lineages of terrestrial Fungi.</title>
        <authorList>
            <consortium name="DOE Joint Genome Institute"/>
            <person name="Uehling J."/>
            <person name="Gryganskyi A."/>
            <person name="Hameed K."/>
            <person name="Tschaplinski T."/>
            <person name="Misztal P."/>
            <person name="Wu S."/>
            <person name="Desiro A."/>
            <person name="Vande Pol N."/>
            <person name="Du Z.-Y."/>
            <person name="Zienkiewicz A."/>
            <person name="Zienkiewicz K."/>
            <person name="Morin E."/>
            <person name="Tisserant E."/>
            <person name="Splivallo R."/>
            <person name="Hainaut M."/>
            <person name="Henrissat B."/>
            <person name="Ohm R."/>
            <person name="Kuo A."/>
            <person name="Yan J."/>
            <person name="Lipzen A."/>
            <person name="Nolan M."/>
            <person name="Labutti K."/>
            <person name="Barry K."/>
            <person name="Goldstein A."/>
            <person name="Labbe J."/>
            <person name="Schadt C."/>
            <person name="Tuskan G."/>
            <person name="Grigoriev I."/>
            <person name="Martin F."/>
            <person name="Vilgalys R."/>
            <person name="Bonito G."/>
        </authorList>
    </citation>
    <scope>NUCLEOTIDE SEQUENCE [LARGE SCALE GENOMIC DNA]</scope>
    <source>
        <strain evidence="3 4">AG-77</strain>
    </source>
</reference>
<feature type="chain" id="PRO_5008275797" description="MD-2-related lipid-recognition domain-containing protein" evidence="1">
    <location>
        <begin position="21"/>
        <end position="160"/>
    </location>
</feature>
<dbReference type="Proteomes" id="UP000078512">
    <property type="component" value="Unassembled WGS sequence"/>
</dbReference>
<protein>
    <recommendedName>
        <fullName evidence="2">MD-2-related lipid-recognition domain-containing protein</fullName>
    </recommendedName>
</protein>
<evidence type="ECO:0000313" key="4">
    <source>
        <dbReference type="Proteomes" id="UP000078512"/>
    </source>
</evidence>
<accession>A0A197JCT9</accession>
<keyword evidence="1" id="KW-0732">Signal</keyword>
<feature type="signal peptide" evidence="1">
    <location>
        <begin position="1"/>
        <end position="20"/>
    </location>
</feature>
<dbReference type="EMBL" id="KV442136">
    <property type="protein sequence ID" value="OAQ22925.1"/>
    <property type="molecule type" value="Genomic_DNA"/>
</dbReference>
<proteinExistence type="predicted"/>
<sequence>MKFAASIGILASAALSLVSAQGGTYTDLIDYATSSQYHVTSATVSPYPMCINKTACLTLTGTLLEPIIEDSSYTISGRLFNRVGRLVYSDDNIDLCKLLADSGTPCPIAPGPLTLNLCRLVKPNAPPLWAVVWIFAAVNGDGTPIFRLETNGTIVAKTCP</sequence>
<gene>
    <name evidence="3" type="ORF">K457DRAFT_25577</name>
</gene>
<keyword evidence="4" id="KW-1185">Reference proteome</keyword>